<accession>A0A7W9UME2</accession>
<evidence type="ECO:0000313" key="3">
    <source>
        <dbReference type="EMBL" id="MBB5917670.1"/>
    </source>
</evidence>
<feature type="compositionally biased region" description="Basic and acidic residues" evidence="1">
    <location>
        <begin position="424"/>
        <end position="434"/>
    </location>
</feature>
<sequence length="434" mass="48444">MKRLVVCCDGEWRTGPRVAGDRFGHRLLSALAGTTRAFARPPADEPATRGRRVLSALAGSTAAFAPGPAAEYPEPDAGVSNILQIAKSVRLGTTTEAGRYVGQRVFYMNGADPQGTLDTELSTMYRQLALNWEPGDQIFIFGFSRGAYTARSLAGMIGRFGLMGIRGIAAGRYPEVLAYYRERKQHPDEPDPPHWTDFRAANCHYPVPIEFLGVFDTVGAMGVPGLRRWRYRFPDMRLSPYVQCARQVLAIDERRRVFAPCLWEVDDAVAGPLRSDRIEQVWFKGGHTDIGGGNADSRLSDPTLRWMVNEAAARGLVFEREPFEKFSESGAFDASAQPRNELTVTDRLLNLIGRLLDPQSPYYYPDSWRRLDTGTPNTYLSNTVVISDDYRPPNLERWQHELARQGKSLPYEPGTDAAAATSPRPEDPQRTRSQ</sequence>
<protein>
    <recommendedName>
        <fullName evidence="2">T6SS Phospholipase effector Tle1-like catalytic domain-containing protein</fullName>
    </recommendedName>
</protein>
<dbReference type="InterPro" id="IPR018712">
    <property type="entry name" value="Tle1-like_cat"/>
</dbReference>
<gene>
    <name evidence="3" type="ORF">BJY24_006582</name>
</gene>
<name>A0A7W9UME2_9NOCA</name>
<dbReference type="PANTHER" id="PTHR33840:SF1">
    <property type="entry name" value="TLE1 PHOSPHOLIPASE DOMAIN-CONTAINING PROTEIN"/>
    <property type="match status" value="1"/>
</dbReference>
<evidence type="ECO:0000259" key="2">
    <source>
        <dbReference type="Pfam" id="PF09994"/>
    </source>
</evidence>
<dbReference type="Proteomes" id="UP000540412">
    <property type="component" value="Unassembled WGS sequence"/>
</dbReference>
<dbReference type="PANTHER" id="PTHR33840">
    <property type="match status" value="1"/>
</dbReference>
<keyword evidence="4" id="KW-1185">Reference proteome</keyword>
<evidence type="ECO:0000256" key="1">
    <source>
        <dbReference type="SAM" id="MobiDB-lite"/>
    </source>
</evidence>
<feature type="region of interest" description="Disordered" evidence="1">
    <location>
        <begin position="400"/>
        <end position="434"/>
    </location>
</feature>
<comment type="caution">
    <text evidence="3">The sequence shown here is derived from an EMBL/GenBank/DDBJ whole genome shotgun (WGS) entry which is preliminary data.</text>
</comment>
<reference evidence="3 4" key="1">
    <citation type="submission" date="2020-08" db="EMBL/GenBank/DDBJ databases">
        <title>Sequencing the genomes of 1000 actinobacteria strains.</title>
        <authorList>
            <person name="Klenk H.-P."/>
        </authorList>
    </citation>
    <scope>NUCLEOTIDE SEQUENCE [LARGE SCALE GENOMIC DNA]</scope>
    <source>
        <strain evidence="3 4">DSM 43582</strain>
    </source>
</reference>
<organism evidence="3 4">
    <name type="scientific">Nocardia transvalensis</name>
    <dbReference type="NCBI Taxonomy" id="37333"/>
    <lineage>
        <taxon>Bacteria</taxon>
        <taxon>Bacillati</taxon>
        <taxon>Actinomycetota</taxon>
        <taxon>Actinomycetes</taxon>
        <taxon>Mycobacteriales</taxon>
        <taxon>Nocardiaceae</taxon>
        <taxon>Nocardia</taxon>
    </lineage>
</organism>
<dbReference type="AlphaFoldDB" id="A0A7W9UME2"/>
<feature type="domain" description="T6SS Phospholipase effector Tle1-like catalytic" evidence="2">
    <location>
        <begin position="116"/>
        <end position="310"/>
    </location>
</feature>
<dbReference type="Pfam" id="PF09994">
    <property type="entry name" value="T6SS_Tle1-like_cat"/>
    <property type="match status" value="1"/>
</dbReference>
<evidence type="ECO:0000313" key="4">
    <source>
        <dbReference type="Proteomes" id="UP000540412"/>
    </source>
</evidence>
<dbReference type="EMBL" id="JACHIT010000002">
    <property type="protein sequence ID" value="MBB5917670.1"/>
    <property type="molecule type" value="Genomic_DNA"/>
</dbReference>
<proteinExistence type="predicted"/>
<dbReference type="RefSeq" id="WP_051161379.1">
    <property type="nucleotide sequence ID" value="NZ_JACHIT010000002.1"/>
</dbReference>